<proteinExistence type="predicted"/>
<organism evidence="2 3">
    <name type="scientific">Paraglaciecola arctica BSs20135</name>
    <dbReference type="NCBI Taxonomy" id="493475"/>
    <lineage>
        <taxon>Bacteria</taxon>
        <taxon>Pseudomonadati</taxon>
        <taxon>Pseudomonadota</taxon>
        <taxon>Gammaproteobacteria</taxon>
        <taxon>Alteromonadales</taxon>
        <taxon>Alteromonadaceae</taxon>
        <taxon>Paraglaciecola</taxon>
    </lineage>
</organism>
<evidence type="ECO:0000313" key="2">
    <source>
        <dbReference type="EMBL" id="GAC18230.1"/>
    </source>
</evidence>
<protein>
    <submittedName>
        <fullName evidence="2">Uncharacterized protein</fullName>
    </submittedName>
</protein>
<dbReference type="EMBL" id="BAEO01000015">
    <property type="protein sequence ID" value="GAC18230.1"/>
    <property type="molecule type" value="Genomic_DNA"/>
</dbReference>
<feature type="chain" id="PRO_5003901765" evidence="1">
    <location>
        <begin position="24"/>
        <end position="216"/>
    </location>
</feature>
<dbReference type="OrthoDB" id="9881108at2"/>
<keyword evidence="1" id="KW-0732">Signal</keyword>
<dbReference type="AlphaFoldDB" id="K6Z469"/>
<gene>
    <name evidence="2" type="ORF">GARC_1250</name>
</gene>
<dbReference type="STRING" id="493475.GARC_1250"/>
<sequence length="216" mass="24487">MKNLIKMKWTSYLLLLFVGTANAELERPTNTIIQHQKKIVKPIPKLPTTLVKLKEFVVPGNLAWAAAKDNGFEFYPEGARGRKDGIDVWGASYYNNQQNRLQTVPNTARYSAGINMQLGTLINSEFWDLTEVGVINSYARFHLFAGKRLKSRWSVRNIEVSGSHAVNRRPAANSRSAHYVLDVEIKKGARNTGLVTFKKIVLIGPENQDWREAFKN</sequence>
<dbReference type="RefSeq" id="WP_007617867.1">
    <property type="nucleotide sequence ID" value="NZ_BAEO01000015.1"/>
</dbReference>
<comment type="caution">
    <text evidence="2">The sequence shown here is derived from an EMBL/GenBank/DDBJ whole genome shotgun (WGS) entry which is preliminary data.</text>
</comment>
<feature type="signal peptide" evidence="1">
    <location>
        <begin position="1"/>
        <end position="23"/>
    </location>
</feature>
<accession>K6Z469</accession>
<evidence type="ECO:0000313" key="3">
    <source>
        <dbReference type="Proteomes" id="UP000006327"/>
    </source>
</evidence>
<keyword evidence="3" id="KW-1185">Reference proteome</keyword>
<reference evidence="2 3" key="1">
    <citation type="journal article" date="2017" name="Antonie Van Leeuwenhoek">
        <title>Rhizobium rhizosphaerae sp. nov., a novel species isolated from rice rhizosphere.</title>
        <authorList>
            <person name="Zhao J.J."/>
            <person name="Zhang J."/>
            <person name="Zhang R.J."/>
            <person name="Zhang C.W."/>
            <person name="Yin H.Q."/>
            <person name="Zhang X.X."/>
        </authorList>
    </citation>
    <scope>NUCLEOTIDE SEQUENCE [LARGE SCALE GENOMIC DNA]</scope>
    <source>
        <strain evidence="2 3">BSs20135</strain>
    </source>
</reference>
<evidence type="ECO:0000256" key="1">
    <source>
        <dbReference type="SAM" id="SignalP"/>
    </source>
</evidence>
<dbReference type="Proteomes" id="UP000006327">
    <property type="component" value="Unassembled WGS sequence"/>
</dbReference>
<name>K6Z469_9ALTE</name>